<dbReference type="CDD" id="cd06089">
    <property type="entry name" value="KOW_RPL26"/>
    <property type="match status" value="1"/>
</dbReference>
<sequence>MKRNEFVSSSRRTSRRRHFNAPSHIRRKIMSSTLSKDLRQKYNVRSMPIRKDDEVQIMRGHHKSQQVGKVVQVYRKKYCIYIERIQREKANGASAYVPIHPSNVQIVKLKIDKDRKNLLERKAKGRLSAGDKGKHTEESVQMDTA</sequence>
<evidence type="ECO:0000313" key="6">
    <source>
        <dbReference type="Proteomes" id="UP000694867"/>
    </source>
</evidence>
<reference evidence="7 8" key="1">
    <citation type="submission" date="2025-04" db="UniProtKB">
        <authorList>
            <consortium name="RefSeq"/>
        </authorList>
    </citation>
    <scope>IDENTIFICATION</scope>
</reference>
<evidence type="ECO:0000313" key="9">
    <source>
        <dbReference type="RefSeq" id="XP_003744332.1"/>
    </source>
</evidence>
<dbReference type="RefSeq" id="XP_003744331.1">
    <property type="nucleotide sequence ID" value="XM_003744283.1"/>
</dbReference>
<dbReference type="FunFam" id="2.30.30.30:FF:000009">
    <property type="entry name" value="60S ribosomal protein L26"/>
    <property type="match status" value="1"/>
</dbReference>
<organism evidence="6 8">
    <name type="scientific">Galendromus occidentalis</name>
    <name type="common">western predatory mite</name>
    <dbReference type="NCBI Taxonomy" id="34638"/>
    <lineage>
        <taxon>Eukaryota</taxon>
        <taxon>Metazoa</taxon>
        <taxon>Ecdysozoa</taxon>
        <taxon>Arthropoda</taxon>
        <taxon>Chelicerata</taxon>
        <taxon>Arachnida</taxon>
        <taxon>Acari</taxon>
        <taxon>Parasitiformes</taxon>
        <taxon>Mesostigmata</taxon>
        <taxon>Gamasina</taxon>
        <taxon>Phytoseioidea</taxon>
        <taxon>Phytoseiidae</taxon>
        <taxon>Typhlodrominae</taxon>
        <taxon>Galendromus</taxon>
    </lineage>
</organism>
<dbReference type="PANTHER" id="PTHR11143">
    <property type="entry name" value="60S RIBOSOMAL PROTEIN L26 FAMILY MEMBER"/>
    <property type="match status" value="1"/>
</dbReference>
<keyword evidence="6" id="KW-1185">Reference proteome</keyword>
<dbReference type="SUPFAM" id="SSF50104">
    <property type="entry name" value="Translation proteins SH3-like domain"/>
    <property type="match status" value="1"/>
</dbReference>
<evidence type="ECO:0000256" key="4">
    <source>
        <dbReference type="SAM" id="MobiDB-lite"/>
    </source>
</evidence>
<dbReference type="KEGG" id="goe:100909308"/>
<dbReference type="SMART" id="SM00739">
    <property type="entry name" value="KOW"/>
    <property type="match status" value="1"/>
</dbReference>
<evidence type="ECO:0000256" key="2">
    <source>
        <dbReference type="ARBA" id="ARBA00022980"/>
    </source>
</evidence>
<dbReference type="NCBIfam" id="TIGR01080">
    <property type="entry name" value="rplX_A_E"/>
    <property type="match status" value="1"/>
</dbReference>
<feature type="compositionally biased region" description="Basic and acidic residues" evidence="4">
    <location>
        <begin position="129"/>
        <end position="138"/>
    </location>
</feature>
<dbReference type="InterPro" id="IPR041988">
    <property type="entry name" value="Ribosomal_uL24_KOW"/>
</dbReference>
<dbReference type="RefSeq" id="XP_003744330.1">
    <property type="nucleotide sequence ID" value="XM_003744282.2"/>
</dbReference>
<dbReference type="GO" id="GO:0003735">
    <property type="term" value="F:structural constituent of ribosome"/>
    <property type="evidence" value="ECO:0007669"/>
    <property type="project" value="InterPro"/>
</dbReference>
<dbReference type="InterPro" id="IPR005824">
    <property type="entry name" value="KOW"/>
</dbReference>
<keyword evidence="3" id="KW-0687">Ribonucleoprotein</keyword>
<feature type="compositionally biased region" description="Basic residues" evidence="4">
    <location>
        <begin position="12"/>
        <end position="21"/>
    </location>
</feature>
<dbReference type="InterPro" id="IPR008991">
    <property type="entry name" value="Translation_prot_SH3-like_sf"/>
</dbReference>
<gene>
    <name evidence="7 8 9" type="primary">LOC100909308</name>
</gene>
<evidence type="ECO:0000256" key="3">
    <source>
        <dbReference type="ARBA" id="ARBA00023274"/>
    </source>
</evidence>
<dbReference type="RefSeq" id="XP_003744332.1">
    <property type="nucleotide sequence ID" value="XM_003744284.1"/>
</dbReference>
<dbReference type="GeneID" id="100909308"/>
<dbReference type="InterPro" id="IPR014722">
    <property type="entry name" value="Rib_uL2_dom2"/>
</dbReference>
<feature type="domain" description="KOW" evidence="5">
    <location>
        <begin position="48"/>
        <end position="76"/>
    </location>
</feature>
<evidence type="ECO:0000256" key="1">
    <source>
        <dbReference type="ARBA" id="ARBA00010618"/>
    </source>
</evidence>
<proteinExistence type="inferred from homology"/>
<comment type="similarity">
    <text evidence="1">Belongs to the universal ribosomal protein uL24 family.</text>
</comment>
<protein>
    <submittedName>
        <fullName evidence="7 8">60S ribosomal protein L26</fullName>
    </submittedName>
</protein>
<dbReference type="Proteomes" id="UP000694867">
    <property type="component" value="Unplaced"/>
</dbReference>
<accession>A0AAJ6VYN1</accession>
<feature type="region of interest" description="Disordered" evidence="4">
    <location>
        <begin position="121"/>
        <end position="145"/>
    </location>
</feature>
<dbReference type="AlphaFoldDB" id="A0AAJ6VYN1"/>
<dbReference type="Pfam" id="PF16906">
    <property type="entry name" value="Ribosomal_L26"/>
    <property type="match status" value="1"/>
</dbReference>
<dbReference type="GO" id="GO:0015934">
    <property type="term" value="C:large ribosomal subunit"/>
    <property type="evidence" value="ECO:0007669"/>
    <property type="project" value="InterPro"/>
</dbReference>
<evidence type="ECO:0000259" key="5">
    <source>
        <dbReference type="SMART" id="SM00739"/>
    </source>
</evidence>
<dbReference type="GO" id="GO:0003723">
    <property type="term" value="F:RNA binding"/>
    <property type="evidence" value="ECO:0007669"/>
    <property type="project" value="InterPro"/>
</dbReference>
<feature type="region of interest" description="Disordered" evidence="4">
    <location>
        <begin position="1"/>
        <end position="21"/>
    </location>
</feature>
<dbReference type="InterPro" id="IPR005756">
    <property type="entry name" value="Ribosomal_uL24_euk/arc"/>
</dbReference>
<name>A0AAJ6VYN1_9ACAR</name>
<dbReference type="Gene3D" id="2.30.30.30">
    <property type="match status" value="1"/>
</dbReference>
<keyword evidence="2 7" id="KW-0689">Ribosomal protein</keyword>
<evidence type="ECO:0000313" key="7">
    <source>
        <dbReference type="RefSeq" id="XP_003744330.1"/>
    </source>
</evidence>
<dbReference type="HAMAP" id="MF_01326_A">
    <property type="entry name" value="Ribosomal_uL24_A"/>
    <property type="match status" value="1"/>
</dbReference>
<dbReference type="GO" id="GO:0006412">
    <property type="term" value="P:translation"/>
    <property type="evidence" value="ECO:0007669"/>
    <property type="project" value="InterPro"/>
</dbReference>
<dbReference type="CTD" id="6154"/>
<evidence type="ECO:0000313" key="8">
    <source>
        <dbReference type="RefSeq" id="XP_003744331.1"/>
    </source>
</evidence>